<keyword evidence="4" id="KW-1133">Transmembrane helix</keyword>
<dbReference type="InterPro" id="IPR018060">
    <property type="entry name" value="HTH_AraC"/>
</dbReference>
<dbReference type="EMBL" id="CP001707">
    <property type="protein sequence ID" value="ACV27490.1"/>
    <property type="molecule type" value="Genomic_DNA"/>
</dbReference>
<dbReference type="SUPFAM" id="SSF46689">
    <property type="entry name" value="Homeodomain-like"/>
    <property type="match status" value="1"/>
</dbReference>
<dbReference type="PRINTS" id="PR00032">
    <property type="entry name" value="HTHARAC"/>
</dbReference>
<dbReference type="PANTHER" id="PTHR43280">
    <property type="entry name" value="ARAC-FAMILY TRANSCRIPTIONAL REGULATOR"/>
    <property type="match status" value="1"/>
</dbReference>
<gene>
    <name evidence="6" type="ordered locus">Kkor_2080</name>
</gene>
<evidence type="ECO:0000259" key="5">
    <source>
        <dbReference type="PROSITE" id="PS01124"/>
    </source>
</evidence>
<dbReference type="KEGG" id="kko:Kkor_2080"/>
<dbReference type="InParanoid" id="C7R734"/>
<sequence>MNSYQLEAVNILQVIFIAVAGFGSLLIANQVRYRGLAYLLLGVSALMIFNLLEETKVNGYLISPIFSLANGPLFYLFVRQLVYPSPASPKQYILHLLPAIFAIPFTVWPQAVLLVGTLSQVIYLTQSVKLVQRYHKANQAMRSDAYTTQLKWLSRLLISVIIIAIVDLARVNLQPYLHIELLKVWYLVMQLVYFTLICTLIFKAIRQPETFHALSEFDQMATSEGNQTNNNDQAQSLFNQINQLIKEHQYYLQPRLSLKDLHQYLGINEKDLSWAINKGSQKSFCDYINHLRIQHFKQLTQGNFNSNILEMALDSGFSSKSSFNAVFKKHTGKTPSQYISNSINL</sequence>
<feature type="transmembrane region" description="Helical" evidence="4">
    <location>
        <begin position="6"/>
        <end position="28"/>
    </location>
</feature>
<dbReference type="PANTHER" id="PTHR43280:SF29">
    <property type="entry name" value="ARAC-FAMILY TRANSCRIPTIONAL REGULATOR"/>
    <property type="match status" value="1"/>
</dbReference>
<feature type="transmembrane region" description="Helical" evidence="4">
    <location>
        <begin position="152"/>
        <end position="172"/>
    </location>
</feature>
<keyword evidence="4" id="KW-0812">Transmembrane</keyword>
<protein>
    <submittedName>
        <fullName evidence="6">Transcriptional regulator, AraC family</fullName>
    </submittedName>
</protein>
<evidence type="ECO:0000256" key="4">
    <source>
        <dbReference type="SAM" id="Phobius"/>
    </source>
</evidence>
<evidence type="ECO:0000256" key="1">
    <source>
        <dbReference type="ARBA" id="ARBA00023015"/>
    </source>
</evidence>
<dbReference type="InterPro" id="IPR020449">
    <property type="entry name" value="Tscrpt_reg_AraC-type_HTH"/>
</dbReference>
<dbReference type="Proteomes" id="UP000001231">
    <property type="component" value="Chromosome"/>
</dbReference>
<dbReference type="AlphaFoldDB" id="C7R734"/>
<keyword evidence="3" id="KW-0804">Transcription</keyword>
<reference evidence="6 7" key="1">
    <citation type="journal article" date="2009" name="Stand. Genomic Sci.">
        <title>Complete genome sequence of Kangiella koreensis type strain (SW-125).</title>
        <authorList>
            <person name="Han C."/>
            <person name="Sikorski J."/>
            <person name="Lapidus A."/>
            <person name="Nolan M."/>
            <person name="Glavina Del Rio T."/>
            <person name="Tice H."/>
            <person name="Cheng J.F."/>
            <person name="Lucas S."/>
            <person name="Chen F."/>
            <person name="Copeland A."/>
            <person name="Ivanova N."/>
            <person name="Mavromatis K."/>
            <person name="Ovchinnikova G."/>
            <person name="Pati A."/>
            <person name="Bruce D."/>
            <person name="Goodwin L."/>
            <person name="Pitluck S."/>
            <person name="Chen A."/>
            <person name="Palaniappan K."/>
            <person name="Land M."/>
            <person name="Hauser L."/>
            <person name="Chang Y.J."/>
            <person name="Jeffries C.D."/>
            <person name="Chain P."/>
            <person name="Saunders E."/>
            <person name="Brettin T."/>
            <person name="Goker M."/>
            <person name="Tindall B.J."/>
            <person name="Bristow J."/>
            <person name="Eisen J.A."/>
            <person name="Markowitz V."/>
            <person name="Hugenholtz P."/>
            <person name="Kyrpides N.C."/>
            <person name="Klenk H.P."/>
            <person name="Detter J.C."/>
        </authorList>
    </citation>
    <scope>NUCLEOTIDE SEQUENCE [LARGE SCALE GENOMIC DNA]</scope>
    <source>
        <strain evidence="7">DSM 16069 / KCTC 12182 / SW-125</strain>
    </source>
</reference>
<dbReference type="STRING" id="523791.Kkor_2080"/>
<evidence type="ECO:0000256" key="2">
    <source>
        <dbReference type="ARBA" id="ARBA00023125"/>
    </source>
</evidence>
<feature type="transmembrane region" description="Helical" evidence="4">
    <location>
        <begin position="184"/>
        <end position="202"/>
    </location>
</feature>
<feature type="domain" description="HTH araC/xylS-type" evidence="5">
    <location>
        <begin position="239"/>
        <end position="341"/>
    </location>
</feature>
<keyword evidence="1" id="KW-0805">Transcription regulation</keyword>
<dbReference type="SMART" id="SM00342">
    <property type="entry name" value="HTH_ARAC"/>
    <property type="match status" value="1"/>
</dbReference>
<evidence type="ECO:0000256" key="3">
    <source>
        <dbReference type="ARBA" id="ARBA00023163"/>
    </source>
</evidence>
<feature type="transmembrane region" description="Helical" evidence="4">
    <location>
        <begin position="58"/>
        <end position="78"/>
    </location>
</feature>
<dbReference type="OrthoDB" id="345413at2"/>
<feature type="transmembrane region" description="Helical" evidence="4">
    <location>
        <begin position="35"/>
        <end position="52"/>
    </location>
</feature>
<dbReference type="GO" id="GO:0003700">
    <property type="term" value="F:DNA-binding transcription factor activity"/>
    <property type="evidence" value="ECO:0007669"/>
    <property type="project" value="InterPro"/>
</dbReference>
<accession>C7R734</accession>
<proteinExistence type="predicted"/>
<dbReference type="HOGENOM" id="CLU_041408_4_0_6"/>
<feature type="transmembrane region" description="Helical" evidence="4">
    <location>
        <begin position="90"/>
        <end position="107"/>
    </location>
</feature>
<dbReference type="InterPro" id="IPR009057">
    <property type="entry name" value="Homeodomain-like_sf"/>
</dbReference>
<dbReference type="RefSeq" id="WP_015781095.1">
    <property type="nucleotide sequence ID" value="NC_013166.1"/>
</dbReference>
<keyword evidence="4" id="KW-0472">Membrane</keyword>
<dbReference type="Gene3D" id="1.10.10.60">
    <property type="entry name" value="Homeodomain-like"/>
    <property type="match status" value="2"/>
</dbReference>
<dbReference type="PROSITE" id="PS01124">
    <property type="entry name" value="HTH_ARAC_FAMILY_2"/>
    <property type="match status" value="1"/>
</dbReference>
<name>C7R734_KANKD</name>
<keyword evidence="7" id="KW-1185">Reference proteome</keyword>
<evidence type="ECO:0000313" key="6">
    <source>
        <dbReference type="EMBL" id="ACV27490.1"/>
    </source>
</evidence>
<dbReference type="eggNOG" id="COG2207">
    <property type="taxonomic scope" value="Bacteria"/>
</dbReference>
<dbReference type="GO" id="GO:0043565">
    <property type="term" value="F:sequence-specific DNA binding"/>
    <property type="evidence" value="ECO:0007669"/>
    <property type="project" value="InterPro"/>
</dbReference>
<organism evidence="6 7">
    <name type="scientific">Kangiella koreensis (strain DSM 16069 / JCM 12317 / KCTC 12182 / SW-125)</name>
    <dbReference type="NCBI Taxonomy" id="523791"/>
    <lineage>
        <taxon>Bacteria</taxon>
        <taxon>Pseudomonadati</taxon>
        <taxon>Pseudomonadota</taxon>
        <taxon>Gammaproteobacteria</taxon>
        <taxon>Kangiellales</taxon>
        <taxon>Kangiellaceae</taxon>
        <taxon>Kangiella</taxon>
    </lineage>
</organism>
<evidence type="ECO:0000313" key="7">
    <source>
        <dbReference type="Proteomes" id="UP000001231"/>
    </source>
</evidence>
<dbReference type="Pfam" id="PF12833">
    <property type="entry name" value="HTH_18"/>
    <property type="match status" value="1"/>
</dbReference>
<keyword evidence="2" id="KW-0238">DNA-binding</keyword>